<reference evidence="2 3" key="1">
    <citation type="submission" date="2016-09" db="EMBL/GenBank/DDBJ databases">
        <title>The draft genome of Dichanthelium oligosanthes: A C3 panicoid grass species.</title>
        <authorList>
            <person name="Studer A.J."/>
            <person name="Schnable J.C."/>
            <person name="Brutnell T.P."/>
        </authorList>
    </citation>
    <scope>NUCLEOTIDE SEQUENCE [LARGE SCALE GENOMIC DNA]</scope>
    <source>
        <strain evidence="3">cv. Kellogg 1175</strain>
        <tissue evidence="2">Leaf</tissue>
    </source>
</reference>
<keyword evidence="3" id="KW-1185">Reference proteome</keyword>
<evidence type="ECO:0000256" key="1">
    <source>
        <dbReference type="SAM" id="MobiDB-lite"/>
    </source>
</evidence>
<feature type="compositionally biased region" description="Low complexity" evidence="1">
    <location>
        <begin position="30"/>
        <end position="43"/>
    </location>
</feature>
<dbReference type="EMBL" id="LWDX02011737">
    <property type="protein sequence ID" value="OEL35566.1"/>
    <property type="molecule type" value="Genomic_DNA"/>
</dbReference>
<sequence length="122" mass="13064">MGFPGKPWPPPVRLPPPGSRCPSLNAAMPQAASSSTCGATSPTSPTPPPPRASQPAACPSRVVATHADLLLLRVALYCATARYWDYFVYRAAHPPRLDLLPNPYPKRFNDTEAALLTRDDGG</sequence>
<dbReference type="AlphaFoldDB" id="A0A1E5WDU6"/>
<name>A0A1E5WDU6_9POAL</name>
<evidence type="ECO:0000313" key="2">
    <source>
        <dbReference type="EMBL" id="OEL35566.1"/>
    </source>
</evidence>
<comment type="caution">
    <text evidence="2">The sequence shown here is derived from an EMBL/GenBank/DDBJ whole genome shotgun (WGS) entry which is preliminary data.</text>
</comment>
<accession>A0A1E5WDU6</accession>
<protein>
    <submittedName>
        <fullName evidence="2">Uncharacterized protein</fullName>
    </submittedName>
</protein>
<feature type="region of interest" description="Disordered" evidence="1">
    <location>
        <begin position="1"/>
        <end position="56"/>
    </location>
</feature>
<organism evidence="2 3">
    <name type="scientific">Dichanthelium oligosanthes</name>
    <dbReference type="NCBI Taxonomy" id="888268"/>
    <lineage>
        <taxon>Eukaryota</taxon>
        <taxon>Viridiplantae</taxon>
        <taxon>Streptophyta</taxon>
        <taxon>Embryophyta</taxon>
        <taxon>Tracheophyta</taxon>
        <taxon>Spermatophyta</taxon>
        <taxon>Magnoliopsida</taxon>
        <taxon>Liliopsida</taxon>
        <taxon>Poales</taxon>
        <taxon>Poaceae</taxon>
        <taxon>PACMAD clade</taxon>
        <taxon>Panicoideae</taxon>
        <taxon>Panicodae</taxon>
        <taxon>Paniceae</taxon>
        <taxon>Dichantheliinae</taxon>
        <taxon>Dichanthelium</taxon>
    </lineage>
</organism>
<dbReference type="Proteomes" id="UP000095767">
    <property type="component" value="Unassembled WGS sequence"/>
</dbReference>
<evidence type="ECO:0000313" key="3">
    <source>
        <dbReference type="Proteomes" id="UP000095767"/>
    </source>
</evidence>
<feature type="compositionally biased region" description="Pro residues" evidence="1">
    <location>
        <begin position="1"/>
        <end position="19"/>
    </location>
</feature>
<proteinExistence type="predicted"/>
<gene>
    <name evidence="2" type="ORF">BAE44_0003417</name>
</gene>